<organism evidence="5 6">
    <name type="scientific">Clostridium subterminale</name>
    <dbReference type="NCBI Taxonomy" id="1550"/>
    <lineage>
        <taxon>Bacteria</taxon>
        <taxon>Bacillati</taxon>
        <taxon>Bacillota</taxon>
        <taxon>Clostridia</taxon>
        <taxon>Eubacteriales</taxon>
        <taxon>Clostridiaceae</taxon>
        <taxon>Clostridium</taxon>
    </lineage>
</organism>
<evidence type="ECO:0000313" key="6">
    <source>
        <dbReference type="Proteomes" id="UP001501047"/>
    </source>
</evidence>
<name>A0ABN1KWG9_CLOSU</name>
<dbReference type="SUPFAM" id="SSF52833">
    <property type="entry name" value="Thioredoxin-like"/>
    <property type="match status" value="1"/>
</dbReference>
<keyword evidence="2 4" id="KW-0575">Peroxidase</keyword>
<evidence type="ECO:0000256" key="2">
    <source>
        <dbReference type="ARBA" id="ARBA00022559"/>
    </source>
</evidence>
<dbReference type="PIRSF" id="PIRSF000303">
    <property type="entry name" value="Glutathion_perox"/>
    <property type="match status" value="1"/>
</dbReference>
<evidence type="ECO:0000256" key="3">
    <source>
        <dbReference type="ARBA" id="ARBA00023002"/>
    </source>
</evidence>
<evidence type="ECO:0000313" key="5">
    <source>
        <dbReference type="EMBL" id="GAA0777682.1"/>
    </source>
</evidence>
<protein>
    <recommendedName>
        <fullName evidence="4">Glutathione peroxidase</fullName>
    </recommendedName>
</protein>
<dbReference type="InterPro" id="IPR000889">
    <property type="entry name" value="Glutathione_peroxidase"/>
</dbReference>
<dbReference type="Pfam" id="PF00255">
    <property type="entry name" value="GSHPx"/>
    <property type="match status" value="1"/>
</dbReference>
<dbReference type="InterPro" id="IPR036249">
    <property type="entry name" value="Thioredoxin-like_sf"/>
</dbReference>
<keyword evidence="3 4" id="KW-0560">Oxidoreductase</keyword>
<proteinExistence type="inferred from homology"/>
<dbReference type="Proteomes" id="UP001501047">
    <property type="component" value="Unassembled WGS sequence"/>
</dbReference>
<accession>A0ABN1KWG9</accession>
<dbReference type="EMBL" id="BAAACI010000008">
    <property type="protein sequence ID" value="GAA0777682.1"/>
    <property type="molecule type" value="Genomic_DNA"/>
</dbReference>
<dbReference type="InterPro" id="IPR029760">
    <property type="entry name" value="GPX_CS"/>
</dbReference>
<reference evidence="5 6" key="1">
    <citation type="journal article" date="2019" name="Int. J. Syst. Evol. Microbiol.">
        <title>The Global Catalogue of Microorganisms (GCM) 10K type strain sequencing project: providing services to taxonomists for standard genome sequencing and annotation.</title>
        <authorList>
            <consortium name="The Broad Institute Genomics Platform"/>
            <consortium name="The Broad Institute Genome Sequencing Center for Infectious Disease"/>
            <person name="Wu L."/>
            <person name="Ma J."/>
        </authorList>
    </citation>
    <scope>NUCLEOTIDE SEQUENCE [LARGE SCALE GENOMIC DNA]</scope>
    <source>
        <strain evidence="5 6">JCM 1417</strain>
    </source>
</reference>
<dbReference type="PROSITE" id="PS51355">
    <property type="entry name" value="GLUTATHIONE_PEROXID_3"/>
    <property type="match status" value="1"/>
</dbReference>
<gene>
    <name evidence="5" type="ORF">GCM10008908_33200</name>
</gene>
<dbReference type="PROSITE" id="PS00763">
    <property type="entry name" value="GLUTATHIONE_PEROXID_2"/>
    <property type="match status" value="1"/>
</dbReference>
<keyword evidence="6" id="KW-1185">Reference proteome</keyword>
<dbReference type="PRINTS" id="PR01011">
    <property type="entry name" value="GLUTPROXDASE"/>
</dbReference>
<comment type="similarity">
    <text evidence="1 4">Belongs to the glutathione peroxidase family.</text>
</comment>
<dbReference type="PANTHER" id="PTHR11592:SF78">
    <property type="entry name" value="GLUTATHIONE PEROXIDASE"/>
    <property type="match status" value="1"/>
</dbReference>
<evidence type="ECO:0000256" key="1">
    <source>
        <dbReference type="ARBA" id="ARBA00006926"/>
    </source>
</evidence>
<dbReference type="Gene3D" id="3.40.30.10">
    <property type="entry name" value="Glutaredoxin"/>
    <property type="match status" value="1"/>
</dbReference>
<comment type="caution">
    <text evidence="5">The sequence shown here is derived from an EMBL/GenBank/DDBJ whole genome shotgun (WGS) entry which is preliminary data.</text>
</comment>
<dbReference type="PANTHER" id="PTHR11592">
    <property type="entry name" value="GLUTATHIONE PEROXIDASE"/>
    <property type="match status" value="1"/>
</dbReference>
<evidence type="ECO:0000256" key="4">
    <source>
        <dbReference type="RuleBase" id="RU000499"/>
    </source>
</evidence>
<sequence>MVLEILGFPCNQFAEQEPGNSNDVKVFCQLNYGVTFSLFEKIDVKGRTAHTLFKFLSGSEPFEGFDLSTASGRLLDNILKERYPEYIIGNSIKWTFTKFLIDRDGNIVDRFESPVEPMDMIQEIEKLL</sequence>